<evidence type="ECO:0000259" key="1">
    <source>
        <dbReference type="Pfam" id="PF10105"/>
    </source>
</evidence>
<proteinExistence type="predicted"/>
<dbReference type="GeneID" id="97994360"/>
<gene>
    <name evidence="2" type="ORF">DV520_01250</name>
</gene>
<dbReference type="NCBIfam" id="TIGR03936">
    <property type="entry name" value="sam_1_link_chp"/>
    <property type="match status" value="1"/>
</dbReference>
<dbReference type="Proteomes" id="UP000260649">
    <property type="component" value="Unassembled WGS sequence"/>
</dbReference>
<evidence type="ECO:0000313" key="3">
    <source>
        <dbReference type="Proteomes" id="UP000260649"/>
    </source>
</evidence>
<dbReference type="InterPro" id="IPR018768">
    <property type="entry name" value="DUF2344"/>
</dbReference>
<reference evidence="2 3" key="1">
    <citation type="submission" date="2018-07" db="EMBL/GenBank/DDBJ databases">
        <title>GABA Modulating Bacteria of the Human Gut Microbiota.</title>
        <authorList>
            <person name="Strandwitz P."/>
            <person name="Kim K.H."/>
            <person name="Terekhova D."/>
            <person name="Liu J.K."/>
            <person name="Sharma A."/>
            <person name="Levering J."/>
            <person name="Mcdonald D."/>
            <person name="Dietrich D."/>
            <person name="Ramadhar T.R."/>
            <person name="Lekbua A."/>
            <person name="Mroue N."/>
            <person name="Liston C."/>
            <person name="Stewart E.J."/>
            <person name="Dubin M.J."/>
            <person name="Zengler K."/>
            <person name="Knight R."/>
            <person name="Gilbert J.A."/>
            <person name="Clardy J."/>
            <person name="Lewis K."/>
        </authorList>
    </citation>
    <scope>NUCLEOTIDE SEQUENCE [LARGE SCALE GENOMIC DNA]</scope>
    <source>
        <strain evidence="2 3">KLE1738</strain>
    </source>
</reference>
<organism evidence="2 3">
    <name type="scientific">Evtepia gabavorous</name>
    <dbReference type="NCBI Taxonomy" id="2211183"/>
    <lineage>
        <taxon>Bacteria</taxon>
        <taxon>Bacillati</taxon>
        <taxon>Bacillota</taxon>
        <taxon>Clostridia</taxon>
        <taxon>Eubacteriales</taxon>
        <taxon>Evtepia</taxon>
    </lineage>
</organism>
<dbReference type="EMBL" id="QQRQ01000001">
    <property type="protein sequence ID" value="RFT07785.1"/>
    <property type="molecule type" value="Genomic_DNA"/>
</dbReference>
<feature type="domain" description="DUF2344" evidence="1">
    <location>
        <begin position="5"/>
        <end position="183"/>
    </location>
</feature>
<sequence length="223" mass="25071">MSEQRILFAKYGTAKYISHLDLMHTMERAFLRAGIAIRHTTGFHPHPYVSIPLPLPLGFSSQCEIMEFGLVSGSTMEALPAQMNRVLPAGIEILRCYEGGRPFRDLAFVRYEVTLELDGDLAQQGEAAFRSLVDRPSFVVKKRSKKAKSGFTEVDIIPLIEGVERIEAQGDRLALTLLLKAQNPGLNPEVLLQGFRGEFPDLPIVYSACHRREILDEAKQLYR</sequence>
<evidence type="ECO:0000313" key="2">
    <source>
        <dbReference type="EMBL" id="RFT07785.1"/>
    </source>
</evidence>
<dbReference type="OrthoDB" id="9780488at2"/>
<dbReference type="AlphaFoldDB" id="A0A3E2B714"/>
<comment type="caution">
    <text evidence="2">The sequence shown here is derived from an EMBL/GenBank/DDBJ whole genome shotgun (WGS) entry which is preliminary data.</text>
</comment>
<accession>A0A3E2B714</accession>
<keyword evidence="3" id="KW-1185">Reference proteome</keyword>
<name>A0A3E2B714_9FIRM</name>
<dbReference type="Pfam" id="PF10105">
    <property type="entry name" value="DUF2344"/>
    <property type="match status" value="1"/>
</dbReference>
<dbReference type="RefSeq" id="WP_117141516.1">
    <property type="nucleotide sequence ID" value="NZ_CAKXKJ010000002.1"/>
</dbReference>
<protein>
    <submittedName>
        <fullName evidence="2">DUF2344 domain-containing protein</fullName>
    </submittedName>
</protein>